<evidence type="ECO:0000313" key="5">
    <source>
        <dbReference type="Proteomes" id="UP000264693"/>
    </source>
</evidence>
<evidence type="ECO:0000313" key="3">
    <source>
        <dbReference type="EMBL" id="PHO14102.1"/>
    </source>
</evidence>
<dbReference type="RefSeq" id="WP_099312641.1">
    <property type="nucleotide sequence ID" value="NZ_CP032101.1"/>
</dbReference>
<dbReference type="InterPro" id="IPR002931">
    <property type="entry name" value="Transglutaminase-like"/>
</dbReference>
<dbReference type="Proteomes" id="UP000264693">
    <property type="component" value="Chromosome"/>
</dbReference>
<evidence type="ECO:0000313" key="2">
    <source>
        <dbReference type="EMBL" id="AXX86972.1"/>
    </source>
</evidence>
<name>A0A347TK44_9BACT</name>
<dbReference type="EMBL" id="NXAO01000085">
    <property type="protein sequence ID" value="PHO14102.1"/>
    <property type="molecule type" value="Genomic_DNA"/>
</dbReference>
<dbReference type="EMBL" id="CP032101">
    <property type="protein sequence ID" value="AXX86972.1"/>
    <property type="molecule type" value="Genomic_DNA"/>
</dbReference>
<dbReference type="Pfam" id="PF01841">
    <property type="entry name" value="Transglut_core"/>
    <property type="match status" value="1"/>
</dbReference>
<evidence type="ECO:0000259" key="1">
    <source>
        <dbReference type="SMART" id="SM00460"/>
    </source>
</evidence>
<dbReference type="Proteomes" id="UP000224740">
    <property type="component" value="Unassembled WGS sequence"/>
</dbReference>
<accession>A0A347TK44</accession>
<dbReference type="PANTHER" id="PTHR33490">
    <property type="entry name" value="BLR5614 PROTEIN-RELATED"/>
    <property type="match status" value="1"/>
</dbReference>
<dbReference type="Gene3D" id="3.10.620.30">
    <property type="match status" value="1"/>
</dbReference>
<dbReference type="AlphaFoldDB" id="A0A347TK44"/>
<dbReference type="SUPFAM" id="SSF54001">
    <property type="entry name" value="Cysteine proteinases"/>
    <property type="match status" value="1"/>
</dbReference>
<proteinExistence type="predicted"/>
<dbReference type="SMART" id="SM00460">
    <property type="entry name" value="TGc"/>
    <property type="match status" value="1"/>
</dbReference>
<reference evidence="3" key="2">
    <citation type="submission" date="2017-09" db="EMBL/GenBank/DDBJ databases">
        <authorList>
            <person name="Perez-Cataluna A."/>
            <person name="Figueras M.J."/>
            <person name="Salas-Masso N."/>
        </authorList>
    </citation>
    <scope>NUCLEOTIDE SEQUENCE</scope>
    <source>
        <strain evidence="3">CECT 7727</strain>
    </source>
</reference>
<dbReference type="InterPro" id="IPR038765">
    <property type="entry name" value="Papain-like_cys_pep_sf"/>
</dbReference>
<protein>
    <submittedName>
        <fullName evidence="3">Cro/Cl family transcriptional regulator</fullName>
    </submittedName>
    <submittedName>
        <fullName evidence="2">Transglutaminase family protein</fullName>
    </submittedName>
</protein>
<reference evidence="2 5" key="3">
    <citation type="submission" date="2018-08" db="EMBL/GenBank/DDBJ databases">
        <title>Complete genome of the Arcobacter marinus type strain JCM 15502.</title>
        <authorList>
            <person name="Miller W.G."/>
            <person name="Yee E."/>
            <person name="Huynh S."/>
            <person name="Parker C.T."/>
        </authorList>
    </citation>
    <scope>NUCLEOTIDE SEQUENCE [LARGE SCALE GENOMIC DNA]</scope>
    <source>
        <strain evidence="2 5">JCM 15502</strain>
    </source>
</reference>
<keyword evidence="4" id="KW-1185">Reference proteome</keyword>
<organism evidence="2 5">
    <name type="scientific">Malaciobacter marinus</name>
    <dbReference type="NCBI Taxonomy" id="505249"/>
    <lineage>
        <taxon>Bacteria</taxon>
        <taxon>Pseudomonadati</taxon>
        <taxon>Campylobacterota</taxon>
        <taxon>Epsilonproteobacteria</taxon>
        <taxon>Campylobacterales</taxon>
        <taxon>Arcobacteraceae</taxon>
        <taxon>Malaciobacter</taxon>
    </lineage>
</organism>
<dbReference type="PANTHER" id="PTHR33490:SF3">
    <property type="entry name" value="CONSERVED INTEGRAL MEMBRANE PROTEIN"/>
    <property type="match status" value="1"/>
</dbReference>
<reference evidence="4" key="1">
    <citation type="submission" date="2017-09" db="EMBL/GenBank/DDBJ databases">
        <title>Arcobacter canalis sp. nov., a new species isolated from a water canal contaminated with urban sewage.</title>
        <authorList>
            <person name="Perez-Cataluna A."/>
            <person name="Salas-Masso N."/>
            <person name="Figueras M.J."/>
        </authorList>
    </citation>
    <scope>NUCLEOTIDE SEQUENCE [LARGE SCALE GENOMIC DNA]</scope>
    <source>
        <strain evidence="4">CECT 7727</strain>
    </source>
</reference>
<evidence type="ECO:0000313" key="4">
    <source>
        <dbReference type="Proteomes" id="UP000224740"/>
    </source>
</evidence>
<gene>
    <name evidence="2" type="ORF">AMRN_1230</name>
    <name evidence="3" type="ORF">CPH92_13595</name>
</gene>
<sequence length="194" mass="22502">MNKKNYLKESKIIDFKNENIKKLAKELFLNSSSKEQIVKNCFEYVRDEIKHSGDYKIDKVTCKASEVLESKTGWCFAKSHLLAALLRANNIPTAFCYQRLSCKEYKENLFSLHGFNAVYLEEYGWLKIDARGNKKEVDAQFIPPKEKLAFELDESEFDLGVYYSNPLDIVIKALKINSSYKQMINNMPDIKSTI</sequence>
<feature type="domain" description="Transglutaminase-like" evidence="1">
    <location>
        <begin position="67"/>
        <end position="132"/>
    </location>
</feature>
<dbReference type="KEGG" id="amar:AMRN_1230"/>